<keyword evidence="15 24" id="KW-1133">Transmembrane helix</keyword>
<evidence type="ECO:0000256" key="7">
    <source>
        <dbReference type="ARBA" id="ARBA00022679"/>
    </source>
</evidence>
<dbReference type="SMART" id="SM00220">
    <property type="entry name" value="S_TKc"/>
    <property type="match status" value="1"/>
</dbReference>
<keyword evidence="17" id="KW-0675">Receptor</keyword>
<comment type="subunit">
    <text evidence="21">Interacts with ABCG40.</text>
</comment>
<dbReference type="Gene3D" id="3.30.200.20">
    <property type="entry name" value="Phosphorylase Kinase, domain 1"/>
    <property type="match status" value="1"/>
</dbReference>
<keyword evidence="28" id="KW-1185">Reference proteome</keyword>
<dbReference type="Pfam" id="PF00139">
    <property type="entry name" value="Lectin_legB"/>
    <property type="match status" value="1"/>
</dbReference>
<dbReference type="AlphaFoldDB" id="A0A7J7NIS8"/>
<comment type="similarity">
    <text evidence="3">In the C-terminal section; belongs to the protein kinase superfamily. Ser/Thr protein kinase family.</text>
</comment>
<evidence type="ECO:0000256" key="18">
    <source>
        <dbReference type="ARBA" id="ARBA00023180"/>
    </source>
</evidence>
<keyword evidence="6" id="KW-0723">Serine/threonine-protein kinase</keyword>
<evidence type="ECO:0000256" key="12">
    <source>
        <dbReference type="ARBA" id="ARBA00022777"/>
    </source>
</evidence>
<evidence type="ECO:0000256" key="13">
    <source>
        <dbReference type="ARBA" id="ARBA00022821"/>
    </source>
</evidence>
<feature type="transmembrane region" description="Helical" evidence="24">
    <location>
        <begin position="272"/>
        <end position="294"/>
    </location>
</feature>
<dbReference type="OrthoDB" id="4062651at2759"/>
<dbReference type="EC" id="2.7.11.1" evidence="4"/>
<dbReference type="InterPro" id="IPR000985">
    <property type="entry name" value="Lectin_LegA_CS"/>
</dbReference>
<keyword evidence="5" id="KW-1003">Cell membrane</keyword>
<evidence type="ECO:0000256" key="5">
    <source>
        <dbReference type="ARBA" id="ARBA00022475"/>
    </source>
</evidence>
<evidence type="ECO:0000256" key="22">
    <source>
        <dbReference type="PROSITE-ProRule" id="PRU10141"/>
    </source>
</evidence>
<dbReference type="InterPro" id="IPR050528">
    <property type="entry name" value="L-type_Lectin-RKs"/>
</dbReference>
<evidence type="ECO:0000256" key="10">
    <source>
        <dbReference type="ARBA" id="ARBA00022734"/>
    </source>
</evidence>
<evidence type="ECO:0000256" key="20">
    <source>
        <dbReference type="ARBA" id="ARBA00058818"/>
    </source>
</evidence>
<dbReference type="GO" id="GO:0004674">
    <property type="term" value="F:protein serine/threonine kinase activity"/>
    <property type="evidence" value="ECO:0007669"/>
    <property type="project" value="UniProtKB-KW"/>
</dbReference>
<dbReference type="PROSITE" id="PS50011">
    <property type="entry name" value="PROTEIN_KINASE_DOM"/>
    <property type="match status" value="1"/>
</dbReference>
<dbReference type="GO" id="GO:0005524">
    <property type="term" value="F:ATP binding"/>
    <property type="evidence" value="ECO:0007669"/>
    <property type="project" value="UniProtKB-UniRule"/>
</dbReference>
<dbReference type="SUPFAM" id="SSF49899">
    <property type="entry name" value="Concanavalin A-like lectins/glucanases"/>
    <property type="match status" value="1"/>
</dbReference>
<comment type="caution">
    <text evidence="27">The sequence shown here is derived from an EMBL/GenBank/DDBJ whole genome shotgun (WGS) entry which is preliminary data.</text>
</comment>
<dbReference type="Proteomes" id="UP000541444">
    <property type="component" value="Unassembled WGS sequence"/>
</dbReference>
<accession>A0A7J7NIS8</accession>
<evidence type="ECO:0000256" key="17">
    <source>
        <dbReference type="ARBA" id="ARBA00023170"/>
    </source>
</evidence>
<feature type="binding site" evidence="22">
    <location>
        <position position="366"/>
    </location>
    <ligand>
        <name>ATP</name>
        <dbReference type="ChEBI" id="CHEBI:30616"/>
    </ligand>
</feature>
<organism evidence="27 28">
    <name type="scientific">Kingdonia uniflora</name>
    <dbReference type="NCBI Taxonomy" id="39325"/>
    <lineage>
        <taxon>Eukaryota</taxon>
        <taxon>Viridiplantae</taxon>
        <taxon>Streptophyta</taxon>
        <taxon>Embryophyta</taxon>
        <taxon>Tracheophyta</taxon>
        <taxon>Spermatophyta</taxon>
        <taxon>Magnoliopsida</taxon>
        <taxon>Ranunculales</taxon>
        <taxon>Circaeasteraceae</taxon>
        <taxon>Kingdonia</taxon>
    </lineage>
</organism>
<evidence type="ECO:0000256" key="6">
    <source>
        <dbReference type="ARBA" id="ARBA00022527"/>
    </source>
</evidence>
<keyword evidence="7" id="KW-0808">Transferase</keyword>
<name>A0A7J7NIS8_9MAGN</name>
<evidence type="ECO:0000256" key="15">
    <source>
        <dbReference type="ARBA" id="ARBA00022989"/>
    </source>
</evidence>
<evidence type="ECO:0000256" key="21">
    <source>
        <dbReference type="ARBA" id="ARBA00063357"/>
    </source>
</evidence>
<keyword evidence="16 24" id="KW-0472">Membrane</keyword>
<reference evidence="27 28" key="1">
    <citation type="journal article" date="2020" name="IScience">
        <title>Genome Sequencing of the Endangered Kingdonia uniflora (Circaeasteraceae, Ranunculales) Reveals Potential Mechanisms of Evolutionary Specialization.</title>
        <authorList>
            <person name="Sun Y."/>
            <person name="Deng T."/>
            <person name="Zhang A."/>
            <person name="Moore M.J."/>
            <person name="Landis J.B."/>
            <person name="Lin N."/>
            <person name="Zhang H."/>
            <person name="Zhang X."/>
            <person name="Huang J."/>
            <person name="Zhang X."/>
            <person name="Sun H."/>
            <person name="Wang H."/>
        </authorList>
    </citation>
    <scope>NUCLEOTIDE SEQUENCE [LARGE SCALE GENOMIC DNA]</scope>
    <source>
        <strain evidence="27">TB1705</strain>
        <tissue evidence="27">Leaf</tissue>
    </source>
</reference>
<comment type="function">
    <text evidence="19">Involved in resistance response to the pathogenic oomycetes Phytophthora infestans and Phytophthora capsici.</text>
</comment>
<dbReference type="PROSITE" id="PS00108">
    <property type="entry name" value="PROTEIN_KINASE_ST"/>
    <property type="match status" value="1"/>
</dbReference>
<dbReference type="FunFam" id="2.60.120.200:FF:000103">
    <property type="entry name" value="L-type lectin-domain containing receptor kinase IX.1"/>
    <property type="match status" value="1"/>
</dbReference>
<dbReference type="FunFam" id="1.10.510.10:FF:000240">
    <property type="entry name" value="Lectin-domain containing receptor kinase A4.3"/>
    <property type="match status" value="1"/>
</dbReference>
<dbReference type="FunFam" id="3.30.200.20:FF:000168">
    <property type="entry name" value="L-type lectin-domain containing receptor kinase IX.1"/>
    <property type="match status" value="1"/>
</dbReference>
<dbReference type="GO" id="GO:0030246">
    <property type="term" value="F:carbohydrate binding"/>
    <property type="evidence" value="ECO:0007669"/>
    <property type="project" value="UniProtKB-KW"/>
</dbReference>
<proteinExistence type="inferred from homology"/>
<keyword evidence="8 24" id="KW-0812">Transmembrane</keyword>
<keyword evidence="14 22" id="KW-0067">ATP-binding</keyword>
<feature type="chain" id="PRO_5029472041" description="non-specific serine/threonine protein kinase" evidence="25">
    <location>
        <begin position="26"/>
        <end position="641"/>
    </location>
</feature>
<dbReference type="GO" id="GO:0009626">
    <property type="term" value="P:plant-type hypersensitive response"/>
    <property type="evidence" value="ECO:0007669"/>
    <property type="project" value="UniProtKB-ARBA"/>
</dbReference>
<dbReference type="GO" id="GO:0005886">
    <property type="term" value="C:plasma membrane"/>
    <property type="evidence" value="ECO:0007669"/>
    <property type="project" value="UniProtKB-SubCell"/>
</dbReference>
<dbReference type="Gene3D" id="1.10.510.10">
    <property type="entry name" value="Transferase(Phosphotransferase) domain 1"/>
    <property type="match status" value="1"/>
</dbReference>
<dbReference type="CDD" id="cd06899">
    <property type="entry name" value="lectin_legume_LecRK_Arcelin_ConA"/>
    <property type="match status" value="1"/>
</dbReference>
<evidence type="ECO:0000256" key="9">
    <source>
        <dbReference type="ARBA" id="ARBA00022729"/>
    </source>
</evidence>
<evidence type="ECO:0000256" key="4">
    <source>
        <dbReference type="ARBA" id="ARBA00012513"/>
    </source>
</evidence>
<feature type="signal peptide" evidence="25">
    <location>
        <begin position="1"/>
        <end position="25"/>
    </location>
</feature>
<dbReference type="CDD" id="cd14066">
    <property type="entry name" value="STKc_IRAK"/>
    <property type="match status" value="1"/>
</dbReference>
<feature type="region of interest" description="Disordered" evidence="23">
    <location>
        <begin position="619"/>
        <end position="641"/>
    </location>
</feature>
<feature type="domain" description="Protein kinase" evidence="26">
    <location>
        <begin position="336"/>
        <end position="608"/>
    </location>
</feature>
<dbReference type="PROSITE" id="PS00307">
    <property type="entry name" value="LECTIN_LEGUME_BETA"/>
    <property type="match status" value="1"/>
</dbReference>
<dbReference type="EMBL" id="JACGCM010000766">
    <property type="protein sequence ID" value="KAF6167095.1"/>
    <property type="molecule type" value="Genomic_DNA"/>
</dbReference>
<keyword evidence="18" id="KW-0325">Glycoprotein</keyword>
<evidence type="ECO:0000256" key="1">
    <source>
        <dbReference type="ARBA" id="ARBA00004251"/>
    </source>
</evidence>
<evidence type="ECO:0000256" key="11">
    <source>
        <dbReference type="ARBA" id="ARBA00022741"/>
    </source>
</evidence>
<keyword evidence="12" id="KW-0418">Kinase</keyword>
<dbReference type="Gene3D" id="2.60.120.200">
    <property type="match status" value="1"/>
</dbReference>
<gene>
    <name evidence="27" type="ORF">GIB67_041350</name>
</gene>
<dbReference type="GO" id="GO:0002229">
    <property type="term" value="P:defense response to oomycetes"/>
    <property type="evidence" value="ECO:0007669"/>
    <property type="project" value="UniProtKB-ARBA"/>
</dbReference>
<keyword evidence="13" id="KW-0611">Plant defense</keyword>
<dbReference type="InterPro" id="IPR013320">
    <property type="entry name" value="ConA-like_dom_sf"/>
</dbReference>
<dbReference type="InterPro" id="IPR019825">
    <property type="entry name" value="Lectin_legB_Mn/Ca_BS"/>
</dbReference>
<evidence type="ECO:0000259" key="26">
    <source>
        <dbReference type="PROSITE" id="PS50011"/>
    </source>
</evidence>
<evidence type="ECO:0000256" key="3">
    <source>
        <dbReference type="ARBA" id="ARBA00010217"/>
    </source>
</evidence>
<dbReference type="PROSITE" id="PS00107">
    <property type="entry name" value="PROTEIN_KINASE_ATP"/>
    <property type="match status" value="1"/>
</dbReference>
<evidence type="ECO:0000256" key="25">
    <source>
        <dbReference type="SAM" id="SignalP"/>
    </source>
</evidence>
<evidence type="ECO:0000256" key="14">
    <source>
        <dbReference type="ARBA" id="ARBA00022840"/>
    </source>
</evidence>
<evidence type="ECO:0000256" key="19">
    <source>
        <dbReference type="ARBA" id="ARBA00058054"/>
    </source>
</evidence>
<dbReference type="InterPro" id="IPR000719">
    <property type="entry name" value="Prot_kinase_dom"/>
</dbReference>
<dbReference type="SUPFAM" id="SSF56112">
    <property type="entry name" value="Protein kinase-like (PK-like)"/>
    <property type="match status" value="1"/>
</dbReference>
<comment type="similarity">
    <text evidence="2">In the N-terminal section; belongs to the leguminous lectin family.</text>
</comment>
<comment type="subcellular location">
    <subcellularLocation>
        <location evidence="1">Cell membrane</location>
        <topology evidence="1">Single-pass type I membrane protein</topology>
    </subcellularLocation>
</comment>
<evidence type="ECO:0000256" key="16">
    <source>
        <dbReference type="ARBA" id="ARBA00023136"/>
    </source>
</evidence>
<keyword evidence="9 25" id="KW-0732">Signal</keyword>
<evidence type="ECO:0000256" key="2">
    <source>
        <dbReference type="ARBA" id="ARBA00008536"/>
    </source>
</evidence>
<sequence>MPVVPYMPIYLILLFIFFLLPSANSLSFKLSGFNQDATNILYEGDAVLNVGAIEFNMINYINRVGWATYAERVHLWDKSSGKLSDFTTHFSFFIDNLDNSQYGHGLAFFLAPVGFQIPPNSGGGFLGLFNTTTSFSSQNQLVTVEFDSFPNPEWDPPTEHVGINSNNISSAVFVTWNASLHSRVTCNAWITYNSTTKILGVFWTYDVNPVFRENFLLSYHVDLMKVLPEWVTIGFSAATGQLVERHVLQSWEFSSSLEINETKRGNKVNTKLVVALVIPAAILIGGVILSVILWKRRKTEPALDMVNLTSTNNDFERGAGPKKFSFQELVSATNNFSKERKLGEGGFGGVYKGFLNDLGILVAVKKISRESKQGRKEYITEVKIISSLRHRNLVQLIGWCHEGVEFLLVYEFMPNRSLDYHLFSQLSFLTWTVRYKIALGLASALLYLHEEWEQCVVHRDIKSSNVMLDSSFNAKLGDFGLAKLMDHDLGPQTTGLAGTLGYLAPEYVRTGKASKQTDVFSFGVVALEIASGKKSTAKDGLVEWVWELYGKGSILEAVDERFVKDFDFKEVECLMIIGLWCAHPDHSLRPSIRQAIQVLKFEAQMPTLPSWMPLPLYHDPAPDQASSSDQMMTTTSLDVGR</sequence>
<dbReference type="InterPro" id="IPR011009">
    <property type="entry name" value="Kinase-like_dom_sf"/>
</dbReference>
<evidence type="ECO:0000256" key="24">
    <source>
        <dbReference type="SAM" id="Phobius"/>
    </source>
</evidence>
<keyword evidence="11 22" id="KW-0547">Nucleotide-binding</keyword>
<keyword evidence="10" id="KW-0430">Lectin</keyword>
<evidence type="ECO:0000313" key="28">
    <source>
        <dbReference type="Proteomes" id="UP000541444"/>
    </source>
</evidence>
<evidence type="ECO:0000256" key="23">
    <source>
        <dbReference type="SAM" id="MobiDB-lite"/>
    </source>
</evidence>
<dbReference type="InterPro" id="IPR001220">
    <property type="entry name" value="Legume_lectin_dom"/>
</dbReference>
<dbReference type="InterPro" id="IPR017441">
    <property type="entry name" value="Protein_kinase_ATP_BS"/>
</dbReference>
<evidence type="ECO:0000313" key="27">
    <source>
        <dbReference type="EMBL" id="KAF6167095.1"/>
    </source>
</evidence>
<dbReference type="PROSITE" id="PS00308">
    <property type="entry name" value="LECTIN_LEGUME_ALPHA"/>
    <property type="match status" value="1"/>
</dbReference>
<protein>
    <recommendedName>
        <fullName evidence="4">non-specific serine/threonine protein kinase</fullName>
        <ecNumber evidence="4">2.7.11.1</ecNumber>
    </recommendedName>
</protein>
<dbReference type="PANTHER" id="PTHR27007">
    <property type="match status" value="1"/>
</dbReference>
<dbReference type="InterPro" id="IPR008271">
    <property type="entry name" value="Ser/Thr_kinase_AS"/>
</dbReference>
<dbReference type="Pfam" id="PF00069">
    <property type="entry name" value="Pkinase"/>
    <property type="match status" value="1"/>
</dbReference>
<comment type="function">
    <text evidence="20">Promotes hydrogen peroxide H(2)O(2) production and cell death.</text>
</comment>
<evidence type="ECO:0000256" key="8">
    <source>
        <dbReference type="ARBA" id="ARBA00022692"/>
    </source>
</evidence>
<feature type="compositionally biased region" description="Polar residues" evidence="23">
    <location>
        <begin position="624"/>
        <end position="641"/>
    </location>
</feature>